<evidence type="ECO:0000313" key="4">
    <source>
        <dbReference type="Proteomes" id="UP000192536"/>
    </source>
</evidence>
<feature type="transmembrane region" description="Helical" evidence="1">
    <location>
        <begin position="64"/>
        <end position="84"/>
    </location>
</feature>
<dbReference type="GO" id="GO:0004519">
    <property type="term" value="F:endonuclease activity"/>
    <property type="evidence" value="ECO:0007669"/>
    <property type="project" value="UniProtKB-KW"/>
</dbReference>
<keyword evidence="4" id="KW-1185">Reference proteome</keyword>
<dbReference type="RefSeq" id="WP_084911512.1">
    <property type="nucleotide sequence ID" value="NZ_MRWE01000001.1"/>
</dbReference>
<feature type="domain" description="Endonuclease/exonuclease/phosphatase" evidence="2">
    <location>
        <begin position="108"/>
        <end position="313"/>
    </location>
</feature>
<dbReference type="InterPro" id="IPR005135">
    <property type="entry name" value="Endo/exonuclease/phosphatase"/>
</dbReference>
<name>A0A1X0WKW5_9GAMM</name>
<dbReference type="AlphaFoldDB" id="A0A1X0WKW5"/>
<feature type="transmembrane region" description="Helical" evidence="1">
    <location>
        <begin position="6"/>
        <end position="24"/>
    </location>
</feature>
<keyword evidence="3" id="KW-0255">Endonuclease</keyword>
<gene>
    <name evidence="3" type="ORF">BS640_00085</name>
</gene>
<evidence type="ECO:0000313" key="3">
    <source>
        <dbReference type="EMBL" id="ORJ27361.1"/>
    </source>
</evidence>
<protein>
    <submittedName>
        <fullName evidence="3">Endonuclease</fullName>
    </submittedName>
</protein>
<keyword evidence="1" id="KW-0472">Membrane</keyword>
<dbReference type="Proteomes" id="UP000192536">
    <property type="component" value="Unassembled WGS sequence"/>
</dbReference>
<dbReference type="Gene3D" id="3.60.10.10">
    <property type="entry name" value="Endonuclease/exonuclease/phosphatase"/>
    <property type="match status" value="1"/>
</dbReference>
<dbReference type="STRING" id="1646377.BS640_00085"/>
<proteinExistence type="predicted"/>
<dbReference type="EMBL" id="MRWE01000001">
    <property type="protein sequence ID" value="ORJ27361.1"/>
    <property type="molecule type" value="Genomic_DNA"/>
</dbReference>
<dbReference type="Pfam" id="PF03372">
    <property type="entry name" value="Exo_endo_phos"/>
    <property type="match status" value="1"/>
</dbReference>
<keyword evidence="3" id="KW-0378">Hydrolase</keyword>
<organism evidence="3 4">
    <name type="scientific">Rouxiella badensis</name>
    <dbReference type="NCBI Taxonomy" id="1646377"/>
    <lineage>
        <taxon>Bacteria</taxon>
        <taxon>Pseudomonadati</taxon>
        <taxon>Pseudomonadota</taxon>
        <taxon>Gammaproteobacteria</taxon>
        <taxon>Enterobacterales</taxon>
        <taxon>Yersiniaceae</taxon>
        <taxon>Rouxiella</taxon>
    </lineage>
</organism>
<keyword evidence="3" id="KW-0540">Nuclease</keyword>
<dbReference type="InterPro" id="IPR036691">
    <property type="entry name" value="Endo/exonu/phosph_ase_sf"/>
</dbReference>
<accession>A0A1X0WKW5</accession>
<dbReference type="SUPFAM" id="SSF56219">
    <property type="entry name" value="DNase I-like"/>
    <property type="match status" value="1"/>
</dbReference>
<evidence type="ECO:0000259" key="2">
    <source>
        <dbReference type="Pfam" id="PF03372"/>
    </source>
</evidence>
<sequence>MDNARLVVGILTLIMTLLTLLPLSRNQRWWVRIWDFPRLQMAVLSLVFLLLELCFLPGGGQFSWLIVLLALGCTIYQSWWIFPYTGLSKVQVKKTPASQHPRIKILNCNVLMTNRKSEKLLEILAQNRPDVIVLLETNLWWEQQMAPLQASHPYTLKCPLENLYGMHVYSRFPLIEAKIQYLVAEGIPSMHFRVELEGGEQVVLHCLHPMPPSPTEDDESTNRDGELIAVGHTCARATYPTIVTGDLNDVAWSRTTRLFMKISGLLDPRRGRGMFNTFHASYPCFRWPLDHVFHSKDFTLVDLKRLEPMGSDHFPIMVELVLNPREGSTQEKLKIEQGDIEEAREKMTHAGIKSRDVHQAELSDIQH</sequence>
<evidence type="ECO:0000256" key="1">
    <source>
        <dbReference type="SAM" id="Phobius"/>
    </source>
</evidence>
<comment type="caution">
    <text evidence="3">The sequence shown here is derived from an EMBL/GenBank/DDBJ whole genome shotgun (WGS) entry which is preliminary data.</text>
</comment>
<keyword evidence="1" id="KW-0812">Transmembrane</keyword>
<feature type="transmembrane region" description="Helical" evidence="1">
    <location>
        <begin position="36"/>
        <end position="58"/>
    </location>
</feature>
<keyword evidence="1" id="KW-1133">Transmembrane helix</keyword>
<reference evidence="3 4" key="1">
    <citation type="journal article" date="2017" name="Int. J. Syst. Evol. Microbiol.">
        <title>Rouxiella badensis sp. nov. and Rouxiella silvae sp. nov. isolated from peat bog soil in Germany and emendation of the genus description.</title>
        <authorList>
            <person name="Le Fleche-Mateos A."/>
            <person name="Kugler J.H."/>
            <person name="Hansen S.H."/>
            <person name="Syldatk C."/>
            <person name="Hausmann R."/>
            <person name="Lomprez F."/>
            <person name="Vandenbogaert M."/>
            <person name="Manuguerra J.C."/>
            <person name="Grimont P.A."/>
        </authorList>
    </citation>
    <scope>NUCLEOTIDE SEQUENCE [LARGE SCALE GENOMIC DNA]</scope>
    <source>
        <strain evidence="3 4">DSM 100043</strain>
    </source>
</reference>